<accession>A0A2V2UQF4</accession>
<dbReference type="VEuPathDB" id="TriTrypDB:TcG_08508"/>
<dbReference type="VEuPathDB" id="TriTrypDB:TcBrA4_0083120"/>
<dbReference type="VEuPathDB" id="TriTrypDB:BCY84_18874"/>
<sequence length="226" mass="24585">MEIQLGEKVALLTTHKTYRDDLEGGVRAVASYLPFCKYVATCAEHGPVPSTFIIRSIRRVAQRIVGLIMEVECVTRSGKIVQTVDICDSNPVIIFPVATVNGIRYAILVRKRQVSVGCNFTVEALCGVENNDGSFTIPNDELLIPLGVDLQKTHALSSKRYTIGNEGTTPYKVHSVTLEMTPESLQKLQNTSKNLENSLIALPLDEVLSTVGDVKASLAASLLLVS</sequence>
<evidence type="ECO:0000313" key="1">
    <source>
        <dbReference type="EMBL" id="PWU86577.1"/>
    </source>
</evidence>
<dbReference type="EMBL" id="PRFA01000116">
    <property type="protein sequence ID" value="PWU86577.1"/>
    <property type="molecule type" value="Genomic_DNA"/>
</dbReference>
<proteinExistence type="predicted"/>
<dbReference type="AlphaFoldDB" id="A0A2V2UQF4"/>
<comment type="caution">
    <text evidence="1">The sequence shown here is derived from an EMBL/GenBank/DDBJ whole genome shotgun (WGS) entry which is preliminary data.</text>
</comment>
<gene>
    <name evidence="1" type="ORF">C4B63_116g14</name>
</gene>
<protein>
    <submittedName>
        <fullName evidence="1">Uncharacterized protein</fullName>
    </submittedName>
</protein>
<dbReference type="VEuPathDB" id="TriTrypDB:TCSYLVIO_006299"/>
<dbReference type="VEuPathDB" id="TriTrypDB:C4B63_116g14"/>
<dbReference type="VEuPathDB" id="TriTrypDB:TcCLB.507625.150"/>
<dbReference type="VEuPathDB" id="TriTrypDB:TcCLB.507787.40"/>
<dbReference type="VEuPathDB" id="TriTrypDB:ECC02_007587"/>
<evidence type="ECO:0000313" key="2">
    <source>
        <dbReference type="Proteomes" id="UP000246121"/>
    </source>
</evidence>
<dbReference type="VEuPathDB" id="TriTrypDB:C3747_226g12"/>
<dbReference type="Proteomes" id="UP000246121">
    <property type="component" value="Unassembled WGS sequence"/>
</dbReference>
<reference evidence="1 2" key="1">
    <citation type="journal article" date="2018" name="Microb. Genom.">
        <title>Expanding an expanded genome: long-read sequencing of Trypanosoma cruzi.</title>
        <authorList>
            <person name="Berna L."/>
            <person name="Rodriguez M."/>
            <person name="Chiribao M.L."/>
            <person name="Parodi-Talice A."/>
            <person name="Pita S."/>
            <person name="Rijo G."/>
            <person name="Alvarez-Valin F."/>
            <person name="Robello C."/>
        </authorList>
    </citation>
    <scope>NUCLEOTIDE SEQUENCE [LARGE SCALE GENOMIC DNA]</scope>
    <source>
        <strain evidence="1 2">Dm28c</strain>
    </source>
</reference>
<organism evidence="1 2">
    <name type="scientific">Trypanosoma cruzi</name>
    <dbReference type="NCBI Taxonomy" id="5693"/>
    <lineage>
        <taxon>Eukaryota</taxon>
        <taxon>Discoba</taxon>
        <taxon>Euglenozoa</taxon>
        <taxon>Kinetoplastea</taxon>
        <taxon>Metakinetoplastina</taxon>
        <taxon>Trypanosomatida</taxon>
        <taxon>Trypanosomatidae</taxon>
        <taxon>Trypanosoma</taxon>
        <taxon>Schizotrypanum</taxon>
    </lineage>
</organism>
<dbReference type="VEuPathDB" id="TriTrypDB:TcCL_NonESM05453"/>
<name>A0A2V2UQF4_TRYCR</name>